<protein>
    <submittedName>
        <fullName evidence="1">Trypsin-like peptidase</fullName>
    </submittedName>
</protein>
<reference evidence="1 2" key="1">
    <citation type="submission" date="2018-03" db="EMBL/GenBank/DDBJ databases">
        <title>Genomic Encyclopedia of Archaeal and Bacterial Type Strains, Phase II (KMG-II): from individual species to whole genera.</title>
        <authorList>
            <person name="Goeker M."/>
        </authorList>
    </citation>
    <scope>NUCLEOTIDE SEQUENCE [LARGE SCALE GENOMIC DNA]</scope>
    <source>
        <strain evidence="1 2">DSM 43146</strain>
    </source>
</reference>
<dbReference type="Pfam" id="PF13365">
    <property type="entry name" value="Trypsin_2"/>
    <property type="match status" value="1"/>
</dbReference>
<proteinExistence type="predicted"/>
<dbReference type="AlphaFoldDB" id="A0A2T0K2B1"/>
<dbReference type="Gene3D" id="2.40.10.120">
    <property type="match status" value="1"/>
</dbReference>
<evidence type="ECO:0000313" key="1">
    <source>
        <dbReference type="EMBL" id="PRX16952.1"/>
    </source>
</evidence>
<dbReference type="InterPro" id="IPR009003">
    <property type="entry name" value="Peptidase_S1_PA"/>
</dbReference>
<dbReference type="SUPFAM" id="SSF50494">
    <property type="entry name" value="Trypsin-like serine proteases"/>
    <property type="match status" value="1"/>
</dbReference>
<organism evidence="1 2">
    <name type="scientific">Actinoplanes italicus</name>
    <dbReference type="NCBI Taxonomy" id="113567"/>
    <lineage>
        <taxon>Bacteria</taxon>
        <taxon>Bacillati</taxon>
        <taxon>Actinomycetota</taxon>
        <taxon>Actinomycetes</taxon>
        <taxon>Micromonosporales</taxon>
        <taxon>Micromonosporaceae</taxon>
        <taxon>Actinoplanes</taxon>
    </lineage>
</organism>
<name>A0A2T0K2B1_9ACTN</name>
<dbReference type="RefSeq" id="WP_146169391.1">
    <property type="nucleotide sequence ID" value="NZ_BOMO01000175.1"/>
</dbReference>
<accession>A0A2T0K2B1</accession>
<gene>
    <name evidence="1" type="ORF">CLV67_1178</name>
</gene>
<dbReference type="OrthoDB" id="135105at2"/>
<dbReference type="SUPFAM" id="SSF52540">
    <property type="entry name" value="P-loop containing nucleoside triphosphate hydrolases"/>
    <property type="match status" value="1"/>
</dbReference>
<dbReference type="InterPro" id="IPR027417">
    <property type="entry name" value="P-loop_NTPase"/>
</dbReference>
<sequence>MDDAESYLAPPSPSLVTICSAAGDFLGTGFFVADRIVATCAHVVEKNDTVTVDWSGTLLDGAVLVRDPPTREGRRYYPEPDIAFVGVETIDHPSVHLETSPLTRGVPALFIEGFTRINLNERVGLERRRTPVIGESGRYVLLDDALIKPGMSGSPIADEDGMASVRGMLKSGRLAQGNSAYMVPAWEIRKSFRENRRLLRAHMRDRPPLLRPRPGTMLHSLVTAQREAAERYPYQVAKLTRREPPPLSAVYVEQRTRSSAGRAGEPVLISPVELLHRHRNALIVGGPGGGKSTLLQQLVGASASWWLREPGDAGEPDEPPLGRVVAVRAAAQGLLGGDAWFTALARAVNHDLGGSLDVPLTADFFRQAPAPGADWLILVDGLDEVLDRGLRQDLIRLLGFRVGQYGTTTRFVVASRPLEVHEFGRLRSSLTGNDRTKRLGEYDLRPFDREAVHRFAGNWFRPLGAEHSTVEPKEFLDAITLAGLGPLVEVPLLATITAIVFEEKPALPLPLDRAGLYKSFVFVLLTLRVQRFGAREALREQLAPLGRQAEDLGERMVDDRLPCLSNLAVRFLRSGHPPGDSLADWFTSRYPRAPFGVTVEHLRGLLLDTGLLSAYGDDLVFIHQSFAEYLASLELVDEFDPDAWLNRVRGTGPDSLGLFTLAAWGAAGNDTRPVVEALMAPGERREFPHLSQAAAVIQDGGVLAAGNADEIIGLAETAVREVADRSGRHVLDLPRRPSQRPADWFLPAIHEALRAVLQRTRDTDRVARLVGDDRLSIGKRAEAARVLITSDDPANRDAGLTQLVRLAYETRLSDEERLWALYVIVDSGPPHERRHALQRLVQFVETAADTGGRVTAMNLLRRLDEMPAAAQALLRRALEPSLPADLRQEAGALLEAYVLEPEFPWSADLDAEPGDDLAEQTWSALTVRPIRIESPVFAGIDALIQAYGPEQAAATIGRFNRSRAVSWTARRGYLADIARQVRLTDRGPVRDRHEWLGWNSALLLASDPQEPWSRRIDVLTGFARAVPDRTPDMIAVLSGWMHDDAVPRRDRRRVLSALLRHLDDEQIRALALDAGLPVRLRAVAAATYGVRSRPAEARELLTGMAEAPGAGRWTRWSCRAWRAALPLLIRTRYTG</sequence>
<dbReference type="Proteomes" id="UP000239415">
    <property type="component" value="Unassembled WGS sequence"/>
</dbReference>
<keyword evidence="2" id="KW-1185">Reference proteome</keyword>
<comment type="caution">
    <text evidence="1">The sequence shown here is derived from an EMBL/GenBank/DDBJ whole genome shotgun (WGS) entry which is preliminary data.</text>
</comment>
<dbReference type="EMBL" id="PVMZ01000017">
    <property type="protein sequence ID" value="PRX16952.1"/>
    <property type="molecule type" value="Genomic_DNA"/>
</dbReference>
<evidence type="ECO:0000313" key="2">
    <source>
        <dbReference type="Proteomes" id="UP000239415"/>
    </source>
</evidence>